<organism evidence="1">
    <name type="scientific">marine sediment metagenome</name>
    <dbReference type="NCBI Taxonomy" id="412755"/>
    <lineage>
        <taxon>unclassified sequences</taxon>
        <taxon>metagenomes</taxon>
        <taxon>ecological metagenomes</taxon>
    </lineage>
</organism>
<dbReference type="AlphaFoldDB" id="A0A0F9GL46"/>
<evidence type="ECO:0000313" key="1">
    <source>
        <dbReference type="EMBL" id="KKL70135.1"/>
    </source>
</evidence>
<proteinExistence type="predicted"/>
<protein>
    <submittedName>
        <fullName evidence="1">Uncharacterized protein</fullName>
    </submittedName>
</protein>
<gene>
    <name evidence="1" type="ORF">LCGC14_2107930</name>
</gene>
<comment type="caution">
    <text evidence="1">The sequence shown here is derived from an EMBL/GenBank/DDBJ whole genome shotgun (WGS) entry which is preliminary data.</text>
</comment>
<sequence>MKKILKKDIKDYANRAYDQFESEKITVTMAARSAEERLALAELEVDKCRALRIDISTHMGKITDTFDRNKHTHRFGNL</sequence>
<name>A0A0F9GL46_9ZZZZ</name>
<accession>A0A0F9GL46</accession>
<reference evidence="1" key="1">
    <citation type="journal article" date="2015" name="Nature">
        <title>Complex archaea that bridge the gap between prokaryotes and eukaryotes.</title>
        <authorList>
            <person name="Spang A."/>
            <person name="Saw J.H."/>
            <person name="Jorgensen S.L."/>
            <person name="Zaremba-Niedzwiedzka K."/>
            <person name="Martijn J."/>
            <person name="Lind A.E."/>
            <person name="van Eijk R."/>
            <person name="Schleper C."/>
            <person name="Guy L."/>
            <person name="Ettema T.J."/>
        </authorList>
    </citation>
    <scope>NUCLEOTIDE SEQUENCE</scope>
</reference>
<dbReference type="EMBL" id="LAZR01025987">
    <property type="protein sequence ID" value="KKL70135.1"/>
    <property type="molecule type" value="Genomic_DNA"/>
</dbReference>